<dbReference type="Gene3D" id="3.40.50.300">
    <property type="entry name" value="P-loop containing nucleotide triphosphate hydrolases"/>
    <property type="match status" value="1"/>
</dbReference>
<dbReference type="InterPro" id="IPR027417">
    <property type="entry name" value="P-loop_NTPase"/>
</dbReference>
<name>A0ABT2ZLR8_9RHOB</name>
<evidence type="ECO:0000313" key="2">
    <source>
        <dbReference type="Proteomes" id="UP001652564"/>
    </source>
</evidence>
<keyword evidence="2" id="KW-1185">Reference proteome</keyword>
<dbReference type="InterPro" id="IPR041881">
    <property type="entry name" value="PqqD_sf"/>
</dbReference>
<dbReference type="RefSeq" id="WP_263739281.1">
    <property type="nucleotide sequence ID" value="NZ_JAOWKZ010000002.1"/>
</dbReference>
<gene>
    <name evidence="1" type="ORF">OEZ71_07225</name>
</gene>
<reference evidence="1 2" key="1">
    <citation type="submission" date="2022-10" db="EMBL/GenBank/DDBJ databases">
        <title>Defluviimonas sp. nov., isolated from ocean surface sediments.</title>
        <authorList>
            <person name="He W."/>
            <person name="Wang L."/>
            <person name="Zhang D.-F."/>
        </authorList>
    </citation>
    <scope>NUCLEOTIDE SEQUENCE [LARGE SCALE GENOMIC DNA]</scope>
    <source>
        <strain evidence="1 2">WL0050</strain>
    </source>
</reference>
<dbReference type="InterPro" id="IPR008792">
    <property type="entry name" value="PQQD"/>
</dbReference>
<dbReference type="SUPFAM" id="SSF53795">
    <property type="entry name" value="PEP carboxykinase-like"/>
    <property type="match status" value="1"/>
</dbReference>
<dbReference type="Pfam" id="PF05402">
    <property type="entry name" value="PqqD"/>
    <property type="match status" value="1"/>
</dbReference>
<dbReference type="Proteomes" id="UP001652564">
    <property type="component" value="Unassembled WGS sequence"/>
</dbReference>
<dbReference type="EMBL" id="JAOWKZ010000002">
    <property type="protein sequence ID" value="MCV2872085.1"/>
    <property type="molecule type" value="Genomic_DNA"/>
</dbReference>
<sequence>MSRSIDLIFDGLSGPVRLNGCEELLQPIRTILPHWPFATMPSADAAEPITIISPASRGRYSSVCLSSGGKTRVYDAIDAVCDMIVELSWEMLRSGQWLMCLHAAAIEMAGRLVIVPNVRRSGKSTLTACLARRGYPIFSDDFVPVRLGDDGILMGHANGICPRLRLPLPKDFSAGFRDWVEADPGPANSRYKYLTGPVLPPNGTARPLGAIVILDRRPNASTELQPMDEGAAMKALLHQNFARSVHSATILNVLKVLLSVIKPLRLSYANAEVAADFLAAAFTDWQGPPPVASDTERLAFREIDEDTLTAAQPVFYEDRVYERASGITEMSMNGHHYLTDRSGLGIHSLNSGALAIWRLLEEPMRLADVSEVLSAAFPDVPHEQIAKDCAEVLRRFVENRLVTAPDK</sequence>
<organism evidence="1 2">
    <name type="scientific">Albidovulum litorale</name>
    <dbReference type="NCBI Taxonomy" id="2984134"/>
    <lineage>
        <taxon>Bacteria</taxon>
        <taxon>Pseudomonadati</taxon>
        <taxon>Pseudomonadota</taxon>
        <taxon>Alphaproteobacteria</taxon>
        <taxon>Rhodobacterales</taxon>
        <taxon>Paracoccaceae</taxon>
        <taxon>Albidovulum</taxon>
    </lineage>
</organism>
<proteinExistence type="predicted"/>
<comment type="caution">
    <text evidence="1">The sequence shown here is derived from an EMBL/GenBank/DDBJ whole genome shotgun (WGS) entry which is preliminary data.</text>
</comment>
<accession>A0ABT2ZLR8</accession>
<protein>
    <submittedName>
        <fullName evidence="1">PqqD family protein</fullName>
    </submittedName>
</protein>
<evidence type="ECO:0000313" key="1">
    <source>
        <dbReference type="EMBL" id="MCV2872085.1"/>
    </source>
</evidence>
<dbReference type="Gene3D" id="1.10.10.1150">
    <property type="entry name" value="Coenzyme PQQ synthesis protein D (PqqD)"/>
    <property type="match status" value="1"/>
</dbReference>